<accession>A0A7G6X512</accession>
<evidence type="ECO:0000256" key="2">
    <source>
        <dbReference type="ARBA" id="ARBA00022801"/>
    </source>
</evidence>
<sequence>MKTPATIATIRVHPASRADHPLSKSKFAVFNSGIVHAATYHRDAAALRAAQPESVRIDIGWGADWIGYERPISEPSRDGFAYDFSELDEIGAFLNDLGIRPYWSYCYIPSPYQPRGGDWRDLADDDGGWVDMISAYVEGAYERGVTVGYHEVYNEPDLRDERTGEAVFFGGDLDDYLALYRATASAIRKADPDTPVGGPALASVLANEHWIPAFLDLVTAEDLPLDFFSFHHYGTHSIQTALDKVLQHLENRPELGDVEVHLNEYNSYPVDYPLGGAQDTHHLAAALLADFATLLAAPGLTKVSWAQFLDSGHGNYSGMVTIDGRPKPVLSAYEFYQNMPVDRCVVDLDGPPEVGALAGSENGRFAVAIWNRAARTVQIQLDTGEGDYDAAALRRIDAEHDGSEVEHAAVERNWTFELPRGGVVLLELTGSVHHPHSAAPVGEVRRVRHQYTGRRTSAWADLEEATTTFRLGTASDPQAVPLIAADLVGCGPSVTVTGGVTDAAGSAVPQASLAVRFDGPTASRELQLGTDTAMRSATVELAAVGAEHGEVRVTVTLQDAPPHTFAVVHLG</sequence>
<reference evidence="5 6" key="2">
    <citation type="journal article" date="2020" name="Microbiol. Resour. Announc.">
        <title>Antarctic desert soil bacteria exhibit high novel natural product potential, evaluated through long-read genome sequencing and comparative genomics.</title>
        <authorList>
            <person name="Benaud N."/>
            <person name="Edwards R.J."/>
            <person name="Amos T.G."/>
            <person name="D'Agostino P.M."/>
            <person name="Gutierrez-Chavez C."/>
            <person name="Montgomery K."/>
            <person name="Nicetic I."/>
            <person name="Ferrari B.C."/>
        </authorList>
    </citation>
    <scope>NUCLEOTIDE SEQUENCE [LARGE SCALE GENOMIC DNA]</scope>
    <source>
        <strain evidence="5 6">SPB151</strain>
    </source>
</reference>
<dbReference type="Gene3D" id="3.20.20.80">
    <property type="entry name" value="Glycosidases"/>
    <property type="match status" value="1"/>
</dbReference>
<name>A0A7G6X512_9ACTN</name>
<dbReference type="Pfam" id="PF01229">
    <property type="entry name" value="Glyco_hydro_39"/>
    <property type="match status" value="1"/>
</dbReference>
<dbReference type="PANTHER" id="PTHR12631:SF10">
    <property type="entry name" value="BETA-XYLOSIDASE-LIKE PROTEIN-RELATED"/>
    <property type="match status" value="1"/>
</dbReference>
<keyword evidence="3" id="KW-0326">Glycosidase</keyword>
<comment type="similarity">
    <text evidence="1">Belongs to the glycosyl hydrolase 39 family.</text>
</comment>
<dbReference type="AlphaFoldDB" id="A0A7G6X512"/>
<dbReference type="PANTHER" id="PTHR12631">
    <property type="entry name" value="ALPHA-L-IDURONIDASE"/>
    <property type="match status" value="1"/>
</dbReference>
<protein>
    <recommendedName>
        <fullName evidence="4">Glycosyl hydrolases family 39 N-terminal catalytic domain-containing protein</fullName>
    </recommendedName>
</protein>
<dbReference type="Proteomes" id="UP000515563">
    <property type="component" value="Chromosome"/>
</dbReference>
<dbReference type="InterPro" id="IPR017853">
    <property type="entry name" value="GH"/>
</dbReference>
<proteinExistence type="inferred from homology"/>
<dbReference type="SUPFAM" id="SSF51445">
    <property type="entry name" value="(Trans)glycosidases"/>
    <property type="match status" value="1"/>
</dbReference>
<dbReference type="KEGG" id="kqi:F1D05_29690"/>
<keyword evidence="6" id="KW-1185">Reference proteome</keyword>
<evidence type="ECO:0000313" key="6">
    <source>
        <dbReference type="Proteomes" id="UP000515563"/>
    </source>
</evidence>
<evidence type="ECO:0000313" key="5">
    <source>
        <dbReference type="EMBL" id="QNE21327.1"/>
    </source>
</evidence>
<dbReference type="InterPro" id="IPR051923">
    <property type="entry name" value="Glycosyl_Hydrolase_39"/>
</dbReference>
<dbReference type="GO" id="GO:0004553">
    <property type="term" value="F:hydrolase activity, hydrolyzing O-glycosyl compounds"/>
    <property type="evidence" value="ECO:0007669"/>
    <property type="project" value="TreeGrafter"/>
</dbReference>
<keyword evidence="2" id="KW-0378">Hydrolase</keyword>
<dbReference type="RefSeq" id="WP_185443727.1">
    <property type="nucleotide sequence ID" value="NZ_CP043661.1"/>
</dbReference>
<evidence type="ECO:0000259" key="4">
    <source>
        <dbReference type="Pfam" id="PF01229"/>
    </source>
</evidence>
<organism evidence="5 6">
    <name type="scientific">Kribbella qitaiheensis</name>
    <dbReference type="NCBI Taxonomy" id="1544730"/>
    <lineage>
        <taxon>Bacteria</taxon>
        <taxon>Bacillati</taxon>
        <taxon>Actinomycetota</taxon>
        <taxon>Actinomycetes</taxon>
        <taxon>Propionibacteriales</taxon>
        <taxon>Kribbellaceae</taxon>
        <taxon>Kribbella</taxon>
    </lineage>
</organism>
<evidence type="ECO:0000256" key="1">
    <source>
        <dbReference type="ARBA" id="ARBA00008875"/>
    </source>
</evidence>
<gene>
    <name evidence="5" type="ORF">F1D05_29690</name>
</gene>
<reference evidence="6" key="1">
    <citation type="submission" date="2019-09" db="EMBL/GenBank/DDBJ databases">
        <title>Antimicrobial potential of Antarctic Bacteria.</title>
        <authorList>
            <person name="Benaud N."/>
            <person name="Edwards R.J."/>
            <person name="Ferrari B.C."/>
        </authorList>
    </citation>
    <scope>NUCLEOTIDE SEQUENCE [LARGE SCALE GENOMIC DNA]</scope>
    <source>
        <strain evidence="6">SPB151</strain>
    </source>
</reference>
<dbReference type="EMBL" id="CP043661">
    <property type="protein sequence ID" value="QNE21327.1"/>
    <property type="molecule type" value="Genomic_DNA"/>
</dbReference>
<dbReference type="InterPro" id="IPR049166">
    <property type="entry name" value="GH39_cat"/>
</dbReference>
<evidence type="ECO:0000256" key="3">
    <source>
        <dbReference type="ARBA" id="ARBA00023295"/>
    </source>
</evidence>
<feature type="domain" description="Glycosyl hydrolases family 39 N-terminal catalytic" evidence="4">
    <location>
        <begin position="55"/>
        <end position="372"/>
    </location>
</feature>